<evidence type="ECO:0008006" key="4">
    <source>
        <dbReference type="Google" id="ProtNLM"/>
    </source>
</evidence>
<protein>
    <recommendedName>
        <fullName evidence="4">Hydrolase</fullName>
    </recommendedName>
</protein>
<dbReference type="InterPro" id="IPR050792">
    <property type="entry name" value="ADP-ribosylglycohydrolase"/>
</dbReference>
<organism evidence="2 3">
    <name type="scientific">Dictyobacter kobayashii</name>
    <dbReference type="NCBI Taxonomy" id="2014872"/>
    <lineage>
        <taxon>Bacteria</taxon>
        <taxon>Bacillati</taxon>
        <taxon>Chloroflexota</taxon>
        <taxon>Ktedonobacteria</taxon>
        <taxon>Ktedonobacterales</taxon>
        <taxon>Dictyobacteraceae</taxon>
        <taxon>Dictyobacter</taxon>
    </lineage>
</organism>
<dbReference type="PANTHER" id="PTHR16222:SF12">
    <property type="entry name" value="ADP-RIBOSYLGLYCOHYDROLASE-RELATED"/>
    <property type="match status" value="1"/>
</dbReference>
<proteinExistence type="predicted"/>
<feature type="binding site" evidence="1">
    <location>
        <position position="267"/>
    </location>
    <ligand>
        <name>Mg(2+)</name>
        <dbReference type="ChEBI" id="CHEBI:18420"/>
        <label>1</label>
    </ligand>
</feature>
<dbReference type="SUPFAM" id="SSF101478">
    <property type="entry name" value="ADP-ribosylglycohydrolase"/>
    <property type="match status" value="1"/>
</dbReference>
<feature type="binding site" evidence="1">
    <location>
        <position position="56"/>
    </location>
    <ligand>
        <name>Mg(2+)</name>
        <dbReference type="ChEBI" id="CHEBI:18420"/>
        <label>1</label>
    </ligand>
</feature>
<name>A0A402AQK9_9CHLR</name>
<feature type="binding site" evidence="1">
    <location>
        <position position="269"/>
    </location>
    <ligand>
        <name>Mg(2+)</name>
        <dbReference type="ChEBI" id="CHEBI:18420"/>
        <label>1</label>
    </ligand>
</feature>
<dbReference type="Pfam" id="PF03747">
    <property type="entry name" value="ADP_ribosyl_GH"/>
    <property type="match status" value="1"/>
</dbReference>
<dbReference type="OrthoDB" id="9798107at2"/>
<feature type="binding site" evidence="1">
    <location>
        <position position="57"/>
    </location>
    <ligand>
        <name>Mg(2+)</name>
        <dbReference type="ChEBI" id="CHEBI:18420"/>
        <label>1</label>
    </ligand>
</feature>
<dbReference type="InterPro" id="IPR036705">
    <property type="entry name" value="Ribosyl_crysJ1_sf"/>
</dbReference>
<dbReference type="PANTHER" id="PTHR16222">
    <property type="entry name" value="ADP-RIBOSYLGLYCOHYDROLASE"/>
    <property type="match status" value="1"/>
</dbReference>
<dbReference type="InterPro" id="IPR005502">
    <property type="entry name" value="Ribosyl_crysJ1"/>
</dbReference>
<keyword evidence="1" id="KW-0479">Metal-binding</keyword>
<comment type="caution">
    <text evidence="2">The sequence shown here is derived from an EMBL/GenBank/DDBJ whole genome shotgun (WGS) entry which is preliminary data.</text>
</comment>
<reference evidence="3" key="1">
    <citation type="submission" date="2018-12" db="EMBL/GenBank/DDBJ databases">
        <title>Tengunoibacter tsumagoiensis gen. nov., sp. nov., Dictyobacter kobayashii sp. nov., D. alpinus sp. nov., and D. joshuensis sp. nov. and description of Dictyobacteraceae fam. nov. within the order Ktedonobacterales isolated from Tengu-no-mugimeshi.</title>
        <authorList>
            <person name="Wang C.M."/>
            <person name="Zheng Y."/>
            <person name="Sakai Y."/>
            <person name="Toyoda A."/>
            <person name="Minakuchi Y."/>
            <person name="Abe K."/>
            <person name="Yokota A."/>
            <person name="Yabe S."/>
        </authorList>
    </citation>
    <scope>NUCLEOTIDE SEQUENCE [LARGE SCALE GENOMIC DNA]</scope>
    <source>
        <strain evidence="3">Uno11</strain>
    </source>
</reference>
<comment type="cofactor">
    <cofactor evidence="1">
        <name>Mg(2+)</name>
        <dbReference type="ChEBI" id="CHEBI:18420"/>
    </cofactor>
    <text evidence="1">Binds 2 magnesium ions per subunit.</text>
</comment>
<dbReference type="AlphaFoldDB" id="A0A402AQK9"/>
<sequence>MEHTGQHEARLARALVALEGLAVGDAFGDQFFKQREQAAERLANRTLLESPWPYTDDTQMALSLVSILRQYGSIQQDQLAASFAEHYEGSRAYGPSMHYLLRAIRAGNPWREATAQQFAGQGSFGNGAAMRIAPLGAYFADDLQAVIEQATLAAEVTHTHPEAIAGSIAVALATAYAWQLRQSGRLPERPEFLDLILPHIPTSEVRRKIRWARDFSADIALDAVVNQLGNGSKISSQDTVPFVLWCAGESLNDYQEALWLTASALGDVDTTCAMVGGIVATYTGPTAIPTAWLQAREPLPTWHLAPRKSNNKRELYVRGLSPLNLFLHEKSNNKRELYVRGLSPLNLFLHEKSNNKRELYVRGLSLLNLFCMKRGNNNSLRQIK</sequence>
<dbReference type="EMBL" id="BIFS01000001">
    <property type="protein sequence ID" value="GCE21310.1"/>
    <property type="molecule type" value="Genomic_DNA"/>
</dbReference>
<evidence type="ECO:0000313" key="2">
    <source>
        <dbReference type="EMBL" id="GCE21310.1"/>
    </source>
</evidence>
<dbReference type="Proteomes" id="UP000287188">
    <property type="component" value="Unassembled WGS sequence"/>
</dbReference>
<accession>A0A402AQK9</accession>
<feature type="binding site" evidence="1">
    <location>
        <position position="270"/>
    </location>
    <ligand>
        <name>Mg(2+)</name>
        <dbReference type="ChEBI" id="CHEBI:18420"/>
        <label>1</label>
    </ligand>
</feature>
<feature type="binding site" evidence="1">
    <location>
        <position position="55"/>
    </location>
    <ligand>
        <name>Mg(2+)</name>
        <dbReference type="ChEBI" id="CHEBI:18420"/>
        <label>1</label>
    </ligand>
</feature>
<dbReference type="Gene3D" id="1.10.4080.10">
    <property type="entry name" value="ADP-ribosylation/Crystallin J1"/>
    <property type="match status" value="1"/>
</dbReference>
<dbReference type="GO" id="GO:0046872">
    <property type="term" value="F:metal ion binding"/>
    <property type="evidence" value="ECO:0007669"/>
    <property type="project" value="UniProtKB-KW"/>
</dbReference>
<keyword evidence="3" id="KW-1185">Reference proteome</keyword>
<evidence type="ECO:0000256" key="1">
    <source>
        <dbReference type="PIRSR" id="PIRSR605502-1"/>
    </source>
</evidence>
<gene>
    <name evidence="2" type="ORF">KDK_51100</name>
</gene>
<evidence type="ECO:0000313" key="3">
    <source>
        <dbReference type="Proteomes" id="UP000287188"/>
    </source>
</evidence>
<keyword evidence="1" id="KW-0460">Magnesium</keyword>
<dbReference type="RefSeq" id="WP_126552892.1">
    <property type="nucleotide sequence ID" value="NZ_BIFS01000001.1"/>
</dbReference>